<protein>
    <submittedName>
        <fullName evidence="2">Uncharacterized protein</fullName>
    </submittedName>
</protein>
<evidence type="ECO:0000256" key="1">
    <source>
        <dbReference type="SAM" id="MobiDB-lite"/>
    </source>
</evidence>
<evidence type="ECO:0000313" key="3">
    <source>
        <dbReference type="Proteomes" id="UP000735302"/>
    </source>
</evidence>
<dbReference type="EMBL" id="BLXT01004580">
    <property type="protein sequence ID" value="GFO14792.1"/>
    <property type="molecule type" value="Genomic_DNA"/>
</dbReference>
<evidence type="ECO:0000313" key="2">
    <source>
        <dbReference type="EMBL" id="GFO14792.1"/>
    </source>
</evidence>
<sequence length="231" mass="25332">MPSWGAPAKGLNAGSPSPSSPVSDLRRQSINTYQQSSPYRTSSSSSCESRLGDSFSRRLSHSSGQSQSLGGATNFSSDNPFQSQARFSADNPFHNTSSESLLSSENPYSPRDISSPIHQHVPRPSFQPSPLGRAPGMRDQPRFSPRTPSSRNFNTQPSFFHSPSPRYQTPPNRFQSGFNNRGFNLAKKGFGNRNGSFSNPGGSDDIHKYVNASMLEDPWRDLPATPLTQTY</sequence>
<dbReference type="Pfam" id="PF15502">
    <property type="entry name" value="MPLKIP"/>
    <property type="match status" value="1"/>
</dbReference>
<feature type="compositionally biased region" description="Polar residues" evidence="1">
    <location>
        <begin position="14"/>
        <end position="35"/>
    </location>
</feature>
<accession>A0AAV4B6Q3</accession>
<dbReference type="InterPro" id="IPR028265">
    <property type="entry name" value="TTDN1/SICKLE"/>
</dbReference>
<feature type="compositionally biased region" description="Low complexity" evidence="1">
    <location>
        <begin position="36"/>
        <end position="54"/>
    </location>
</feature>
<reference evidence="2 3" key="1">
    <citation type="journal article" date="2021" name="Elife">
        <title>Chloroplast acquisition without the gene transfer in kleptoplastic sea slugs, Plakobranchus ocellatus.</title>
        <authorList>
            <person name="Maeda T."/>
            <person name="Takahashi S."/>
            <person name="Yoshida T."/>
            <person name="Shimamura S."/>
            <person name="Takaki Y."/>
            <person name="Nagai Y."/>
            <person name="Toyoda A."/>
            <person name="Suzuki Y."/>
            <person name="Arimoto A."/>
            <person name="Ishii H."/>
            <person name="Satoh N."/>
            <person name="Nishiyama T."/>
            <person name="Hasebe M."/>
            <person name="Maruyama T."/>
            <person name="Minagawa J."/>
            <person name="Obokata J."/>
            <person name="Shigenobu S."/>
        </authorList>
    </citation>
    <scope>NUCLEOTIDE SEQUENCE [LARGE SCALE GENOMIC DNA]</scope>
</reference>
<keyword evidence="3" id="KW-1185">Reference proteome</keyword>
<feature type="compositionally biased region" description="Polar residues" evidence="1">
    <location>
        <begin position="71"/>
        <end position="86"/>
    </location>
</feature>
<feature type="region of interest" description="Disordered" evidence="1">
    <location>
        <begin position="1"/>
        <end position="171"/>
    </location>
</feature>
<feature type="compositionally biased region" description="Low complexity" evidence="1">
    <location>
        <begin position="61"/>
        <end position="70"/>
    </location>
</feature>
<organism evidence="2 3">
    <name type="scientific">Plakobranchus ocellatus</name>
    <dbReference type="NCBI Taxonomy" id="259542"/>
    <lineage>
        <taxon>Eukaryota</taxon>
        <taxon>Metazoa</taxon>
        <taxon>Spiralia</taxon>
        <taxon>Lophotrochozoa</taxon>
        <taxon>Mollusca</taxon>
        <taxon>Gastropoda</taxon>
        <taxon>Heterobranchia</taxon>
        <taxon>Euthyneura</taxon>
        <taxon>Panpulmonata</taxon>
        <taxon>Sacoglossa</taxon>
        <taxon>Placobranchoidea</taxon>
        <taxon>Plakobranchidae</taxon>
        <taxon>Plakobranchus</taxon>
    </lineage>
</organism>
<feature type="compositionally biased region" description="Polar residues" evidence="1">
    <location>
        <begin position="146"/>
        <end position="171"/>
    </location>
</feature>
<dbReference type="AlphaFoldDB" id="A0AAV4B6Q3"/>
<proteinExistence type="predicted"/>
<gene>
    <name evidence="2" type="ORF">PoB_004129700</name>
</gene>
<name>A0AAV4B6Q3_9GAST</name>
<comment type="caution">
    <text evidence="2">The sequence shown here is derived from an EMBL/GenBank/DDBJ whole genome shotgun (WGS) entry which is preliminary data.</text>
</comment>
<dbReference type="Proteomes" id="UP000735302">
    <property type="component" value="Unassembled WGS sequence"/>
</dbReference>